<dbReference type="InterPro" id="IPR057264">
    <property type="entry name" value="Ribosomal_uL24_C"/>
</dbReference>
<dbReference type="GO" id="GO:1990904">
    <property type="term" value="C:ribonucleoprotein complex"/>
    <property type="evidence" value="ECO:0007669"/>
    <property type="project" value="UniProtKB-KW"/>
</dbReference>
<keyword evidence="2 5" id="KW-0689">Ribosomal protein</keyword>
<keyword evidence="5" id="KW-0694">RNA-binding</keyword>
<feature type="domain" description="KOW" evidence="6">
    <location>
        <begin position="5"/>
        <end position="34"/>
    </location>
</feature>
<dbReference type="InterPro" id="IPR008991">
    <property type="entry name" value="Translation_prot_SH3-like_sf"/>
</dbReference>
<dbReference type="InterPro" id="IPR005824">
    <property type="entry name" value="KOW"/>
</dbReference>
<dbReference type="GO" id="GO:0003735">
    <property type="term" value="F:structural constituent of ribosome"/>
    <property type="evidence" value="ECO:0007669"/>
    <property type="project" value="InterPro"/>
</dbReference>
<dbReference type="EMBL" id="FOGJ01000030">
    <property type="protein sequence ID" value="SES33319.1"/>
    <property type="molecule type" value="Genomic_DNA"/>
</dbReference>
<comment type="function">
    <text evidence="5">One of two assembly initiator proteins, it binds directly to the 5'-end of the 23S rRNA, where it nucleates assembly of the 50S subunit.</text>
</comment>
<dbReference type="InterPro" id="IPR014722">
    <property type="entry name" value="Rib_uL2_dom2"/>
</dbReference>
<sequence>MAASRIKKGDTVRVIAGSYEDKGHEGKVLSVDAKNHRVVVEGINKVKKHQKPSMQNQNGGIVEVEAPIDISNVMLVVDGKTTRVGIKVERDENGKVVKKTRVAKATGEEIDVIYPAQKKN</sequence>
<comment type="similarity">
    <text evidence="1 5">Belongs to the universal ribosomal protein uL24 family.</text>
</comment>
<dbReference type="AlphaFoldDB" id="A0A1H9WHU7"/>
<gene>
    <name evidence="5" type="primary">rplX</name>
    <name evidence="7" type="ORF">CPT75_02735</name>
    <name evidence="8" type="ORF">SAMN04487884_13040</name>
</gene>
<evidence type="ECO:0000259" key="6">
    <source>
        <dbReference type="SMART" id="SM00739"/>
    </source>
</evidence>
<evidence type="ECO:0000313" key="10">
    <source>
        <dbReference type="Proteomes" id="UP000245488"/>
    </source>
</evidence>
<reference evidence="8 9" key="1">
    <citation type="submission" date="2016-10" db="EMBL/GenBank/DDBJ databases">
        <authorList>
            <person name="de Groot N.N."/>
        </authorList>
    </citation>
    <scope>NUCLEOTIDE SEQUENCE [LARGE SCALE GENOMIC DNA]</scope>
    <source>
        <strain evidence="8 9">AR40</strain>
    </source>
</reference>
<organism evidence="8 9">
    <name type="scientific">Butyrivibrio fibrisolvens</name>
    <dbReference type="NCBI Taxonomy" id="831"/>
    <lineage>
        <taxon>Bacteria</taxon>
        <taxon>Bacillati</taxon>
        <taxon>Bacillota</taxon>
        <taxon>Clostridia</taxon>
        <taxon>Lachnospirales</taxon>
        <taxon>Lachnospiraceae</taxon>
        <taxon>Butyrivibrio</taxon>
    </lineage>
</organism>
<accession>A0A1H9WHU7</accession>
<name>A0A1H9WHU7_BUTFI</name>
<dbReference type="Pfam" id="PF17136">
    <property type="entry name" value="ribosomal_L24"/>
    <property type="match status" value="1"/>
</dbReference>
<dbReference type="PANTHER" id="PTHR12903">
    <property type="entry name" value="MITOCHONDRIAL RIBOSOMAL PROTEIN L24"/>
    <property type="match status" value="1"/>
</dbReference>
<proteinExistence type="inferred from homology"/>
<evidence type="ECO:0000313" key="9">
    <source>
        <dbReference type="Proteomes" id="UP000182584"/>
    </source>
</evidence>
<dbReference type="NCBIfam" id="TIGR01079">
    <property type="entry name" value="rplX_bact"/>
    <property type="match status" value="1"/>
</dbReference>
<dbReference type="Proteomes" id="UP000245488">
    <property type="component" value="Chromosome"/>
</dbReference>
<dbReference type="GO" id="GO:0006412">
    <property type="term" value="P:translation"/>
    <property type="evidence" value="ECO:0007669"/>
    <property type="project" value="UniProtKB-UniRule"/>
</dbReference>
<dbReference type="OrthoDB" id="9807419at2"/>
<dbReference type="Proteomes" id="UP000182584">
    <property type="component" value="Unassembled WGS sequence"/>
</dbReference>
<comment type="subunit">
    <text evidence="5">Part of the 50S ribosomal subunit.</text>
</comment>
<evidence type="ECO:0000256" key="3">
    <source>
        <dbReference type="ARBA" id="ARBA00023274"/>
    </source>
</evidence>
<dbReference type="Pfam" id="PF00467">
    <property type="entry name" value="KOW"/>
    <property type="match status" value="1"/>
</dbReference>
<dbReference type="GO" id="GO:0019843">
    <property type="term" value="F:rRNA binding"/>
    <property type="evidence" value="ECO:0007669"/>
    <property type="project" value="UniProtKB-UniRule"/>
</dbReference>
<keyword evidence="3 5" id="KW-0687">Ribonucleoprotein</keyword>
<dbReference type="EMBL" id="NXNG01000001">
    <property type="protein sequence ID" value="PWT26112.1"/>
    <property type="molecule type" value="Genomic_DNA"/>
</dbReference>
<protein>
    <recommendedName>
        <fullName evidence="4 5">Large ribosomal subunit protein uL24</fullName>
    </recommendedName>
</protein>
<evidence type="ECO:0000313" key="8">
    <source>
        <dbReference type="EMBL" id="SES33319.1"/>
    </source>
</evidence>
<dbReference type="CDD" id="cd06089">
    <property type="entry name" value="KOW_RPL26"/>
    <property type="match status" value="1"/>
</dbReference>
<keyword evidence="5" id="KW-0699">rRNA-binding</keyword>
<dbReference type="SUPFAM" id="SSF50104">
    <property type="entry name" value="Translation proteins SH3-like domain"/>
    <property type="match status" value="1"/>
</dbReference>
<evidence type="ECO:0000313" key="7">
    <source>
        <dbReference type="EMBL" id="PWT26112.1"/>
    </source>
</evidence>
<evidence type="ECO:0000256" key="2">
    <source>
        <dbReference type="ARBA" id="ARBA00022980"/>
    </source>
</evidence>
<keyword evidence="10" id="KW-1185">Reference proteome</keyword>
<evidence type="ECO:0000256" key="5">
    <source>
        <dbReference type="HAMAP-Rule" id="MF_01326"/>
    </source>
</evidence>
<dbReference type="SMART" id="SM00739">
    <property type="entry name" value="KOW"/>
    <property type="match status" value="1"/>
</dbReference>
<dbReference type="HAMAP" id="MF_01326_B">
    <property type="entry name" value="Ribosomal_uL24_B"/>
    <property type="match status" value="1"/>
</dbReference>
<comment type="function">
    <text evidence="5">One of the proteins that surrounds the polypeptide exit tunnel on the outside of the subunit.</text>
</comment>
<evidence type="ECO:0000256" key="4">
    <source>
        <dbReference type="ARBA" id="ARBA00035206"/>
    </source>
</evidence>
<dbReference type="InterPro" id="IPR041988">
    <property type="entry name" value="Ribosomal_uL24_KOW"/>
</dbReference>
<dbReference type="Gene3D" id="2.30.30.30">
    <property type="match status" value="1"/>
</dbReference>
<dbReference type="InterPro" id="IPR003256">
    <property type="entry name" value="Ribosomal_uL24"/>
</dbReference>
<reference evidence="7 10" key="2">
    <citation type="submission" date="2017-09" db="EMBL/GenBank/DDBJ databases">
        <title>High-quality draft genome sequence of Butyrivibrio fibrisolvens INBov1, isolated from cow rumen.</title>
        <authorList>
            <person name="Rodriguez Hernaez J."/>
            <person name="Rivarola M."/>
            <person name="Paniego N."/>
            <person name="Cravero S."/>
            <person name="Ceron Cucchi M."/>
            <person name="Martinez M.C."/>
        </authorList>
    </citation>
    <scope>NUCLEOTIDE SEQUENCE [LARGE SCALE GENOMIC DNA]</scope>
    <source>
        <strain evidence="7 10">INBov1</strain>
    </source>
</reference>
<dbReference type="GO" id="GO:0005840">
    <property type="term" value="C:ribosome"/>
    <property type="evidence" value="ECO:0007669"/>
    <property type="project" value="UniProtKB-KW"/>
</dbReference>
<dbReference type="RefSeq" id="WP_022754371.1">
    <property type="nucleotide sequence ID" value="NZ_CM009896.1"/>
</dbReference>
<dbReference type="eggNOG" id="COG0198">
    <property type="taxonomic scope" value="Bacteria"/>
</dbReference>
<evidence type="ECO:0000256" key="1">
    <source>
        <dbReference type="ARBA" id="ARBA00010618"/>
    </source>
</evidence>